<evidence type="ECO:0000313" key="1">
    <source>
        <dbReference type="EMBL" id="CAG8620163.1"/>
    </source>
</evidence>
<dbReference type="AlphaFoldDB" id="A0A9N9GR53"/>
<gene>
    <name evidence="1" type="ORF">FCALED_LOCUS9511</name>
</gene>
<dbReference type="EMBL" id="CAJVPQ010003178">
    <property type="protein sequence ID" value="CAG8620163.1"/>
    <property type="molecule type" value="Genomic_DNA"/>
</dbReference>
<protein>
    <submittedName>
        <fullName evidence="1">15169_t:CDS:1</fullName>
    </submittedName>
</protein>
<reference evidence="1" key="1">
    <citation type="submission" date="2021-06" db="EMBL/GenBank/DDBJ databases">
        <authorList>
            <person name="Kallberg Y."/>
            <person name="Tangrot J."/>
            <person name="Rosling A."/>
        </authorList>
    </citation>
    <scope>NUCLEOTIDE SEQUENCE</scope>
    <source>
        <strain evidence="1">UK204</strain>
    </source>
</reference>
<proteinExistence type="predicted"/>
<sequence>MALITNKTENLIPALSHFKPHLKAEIETISTDFIECINILPTYGIILRNYMDREKFISNDLPRFVKDYAIAITEALKERFPNSELFDALNIF</sequence>
<dbReference type="OrthoDB" id="2417653at2759"/>
<accession>A0A9N9GR53</accession>
<dbReference type="Proteomes" id="UP000789570">
    <property type="component" value="Unassembled WGS sequence"/>
</dbReference>
<keyword evidence="2" id="KW-1185">Reference proteome</keyword>
<name>A0A9N9GR53_9GLOM</name>
<organism evidence="1 2">
    <name type="scientific">Funneliformis caledonium</name>
    <dbReference type="NCBI Taxonomy" id="1117310"/>
    <lineage>
        <taxon>Eukaryota</taxon>
        <taxon>Fungi</taxon>
        <taxon>Fungi incertae sedis</taxon>
        <taxon>Mucoromycota</taxon>
        <taxon>Glomeromycotina</taxon>
        <taxon>Glomeromycetes</taxon>
        <taxon>Glomerales</taxon>
        <taxon>Glomeraceae</taxon>
        <taxon>Funneliformis</taxon>
    </lineage>
</organism>
<evidence type="ECO:0000313" key="2">
    <source>
        <dbReference type="Proteomes" id="UP000789570"/>
    </source>
</evidence>
<comment type="caution">
    <text evidence="1">The sequence shown here is derived from an EMBL/GenBank/DDBJ whole genome shotgun (WGS) entry which is preliminary data.</text>
</comment>